<dbReference type="Proteomes" id="UP000001449">
    <property type="component" value="Chromosome 3"/>
</dbReference>
<sequence length="329" mass="36876">MTSSLDTDLSPAALANAAYTNAIAIAIAQRERQDNDKHPRVSIDGPENNNIYHPPVDGTVGGDDVTPRPTKLFKSASSANNFSSTNRQCTELDDASSTRIADLWTINNNDNSSNAINNFLDDIDAKLETTLNILHGAVDAHTQTGIKEYHEHDVTNRQLVQAREMADVRGREVKRLHAIDEQSRASLSSLLRSVESSKSEAMDSSRSAQVEARLRADINSLRDQRDHAINELSTYNRRISHLEEELRTTKSKLVRANDEKRKMECDSKAAISLARSLDNNNSSDMNYYKRKVAELGDRLKVAEEKNGKLVEQVAEMRTERERFLNVRSL</sequence>
<dbReference type="GeneID" id="7449568"/>
<evidence type="ECO:0000256" key="2">
    <source>
        <dbReference type="SAM" id="MobiDB-lite"/>
    </source>
</evidence>
<dbReference type="RefSeq" id="XP_002288509.1">
    <property type="nucleotide sequence ID" value="XM_002288473.1"/>
</dbReference>
<feature type="coiled-coil region" evidence="1">
    <location>
        <begin position="211"/>
        <end position="319"/>
    </location>
</feature>
<reference evidence="3 4" key="1">
    <citation type="journal article" date="2004" name="Science">
        <title>The genome of the diatom Thalassiosira pseudonana: ecology, evolution, and metabolism.</title>
        <authorList>
            <person name="Armbrust E.V."/>
            <person name="Berges J.A."/>
            <person name="Bowler C."/>
            <person name="Green B.R."/>
            <person name="Martinez D."/>
            <person name="Putnam N.H."/>
            <person name="Zhou S."/>
            <person name="Allen A.E."/>
            <person name="Apt K.E."/>
            <person name="Bechner M."/>
            <person name="Brzezinski M.A."/>
            <person name="Chaal B.K."/>
            <person name="Chiovitti A."/>
            <person name="Davis A.K."/>
            <person name="Demarest M.S."/>
            <person name="Detter J.C."/>
            <person name="Glavina T."/>
            <person name="Goodstein D."/>
            <person name="Hadi M.Z."/>
            <person name="Hellsten U."/>
            <person name="Hildebrand M."/>
            <person name="Jenkins B.D."/>
            <person name="Jurka J."/>
            <person name="Kapitonov V.V."/>
            <person name="Kroger N."/>
            <person name="Lau W.W."/>
            <person name="Lane T.W."/>
            <person name="Larimer F.W."/>
            <person name="Lippmeier J.C."/>
            <person name="Lucas S."/>
            <person name="Medina M."/>
            <person name="Montsant A."/>
            <person name="Obornik M."/>
            <person name="Parker M.S."/>
            <person name="Palenik B."/>
            <person name="Pazour G.J."/>
            <person name="Richardson P.M."/>
            <person name="Rynearson T.A."/>
            <person name="Saito M.A."/>
            <person name="Schwartz D.C."/>
            <person name="Thamatrakoln K."/>
            <person name="Valentin K."/>
            <person name="Vardi A."/>
            <person name="Wilkerson F.P."/>
            <person name="Rokhsar D.S."/>
        </authorList>
    </citation>
    <scope>NUCLEOTIDE SEQUENCE [LARGE SCALE GENOMIC DNA]</scope>
    <source>
        <strain evidence="3 4">CCMP1335</strain>
    </source>
</reference>
<name>B8BYT8_THAPS</name>
<gene>
    <name evidence="3" type="ORF">THAPSDRAFT_3800</name>
</gene>
<dbReference type="eggNOG" id="ENOG502SUF8">
    <property type="taxonomic scope" value="Eukaryota"/>
</dbReference>
<dbReference type="AlphaFoldDB" id="B8BYT8"/>
<evidence type="ECO:0000256" key="1">
    <source>
        <dbReference type="SAM" id="Coils"/>
    </source>
</evidence>
<protein>
    <submittedName>
        <fullName evidence="3">Uncharacterized protein</fullName>
    </submittedName>
</protein>
<feature type="compositionally biased region" description="Basic and acidic residues" evidence="2">
    <location>
        <begin position="30"/>
        <end position="41"/>
    </location>
</feature>
<evidence type="ECO:0000313" key="3">
    <source>
        <dbReference type="EMBL" id="EED93945.1"/>
    </source>
</evidence>
<dbReference type="PaxDb" id="35128-Thaps3800"/>
<dbReference type="EMBL" id="CM000640">
    <property type="protein sequence ID" value="EED93945.1"/>
    <property type="molecule type" value="Genomic_DNA"/>
</dbReference>
<reference evidence="3 4" key="2">
    <citation type="journal article" date="2008" name="Nature">
        <title>The Phaeodactylum genome reveals the evolutionary history of diatom genomes.</title>
        <authorList>
            <person name="Bowler C."/>
            <person name="Allen A.E."/>
            <person name="Badger J.H."/>
            <person name="Grimwood J."/>
            <person name="Jabbari K."/>
            <person name="Kuo A."/>
            <person name="Maheswari U."/>
            <person name="Martens C."/>
            <person name="Maumus F."/>
            <person name="Otillar R.P."/>
            <person name="Rayko E."/>
            <person name="Salamov A."/>
            <person name="Vandepoele K."/>
            <person name="Beszteri B."/>
            <person name="Gruber A."/>
            <person name="Heijde M."/>
            <person name="Katinka M."/>
            <person name="Mock T."/>
            <person name="Valentin K."/>
            <person name="Verret F."/>
            <person name="Berges J.A."/>
            <person name="Brownlee C."/>
            <person name="Cadoret J.P."/>
            <person name="Chiovitti A."/>
            <person name="Choi C.J."/>
            <person name="Coesel S."/>
            <person name="De Martino A."/>
            <person name="Detter J.C."/>
            <person name="Durkin C."/>
            <person name="Falciatore A."/>
            <person name="Fournet J."/>
            <person name="Haruta M."/>
            <person name="Huysman M.J."/>
            <person name="Jenkins B.D."/>
            <person name="Jiroutova K."/>
            <person name="Jorgensen R.E."/>
            <person name="Joubert Y."/>
            <person name="Kaplan A."/>
            <person name="Kroger N."/>
            <person name="Kroth P.G."/>
            <person name="La Roche J."/>
            <person name="Lindquist E."/>
            <person name="Lommer M."/>
            <person name="Martin-Jezequel V."/>
            <person name="Lopez P.J."/>
            <person name="Lucas S."/>
            <person name="Mangogna M."/>
            <person name="McGinnis K."/>
            <person name="Medlin L.K."/>
            <person name="Montsant A."/>
            <person name="Oudot-Le Secq M.P."/>
            <person name="Napoli C."/>
            <person name="Obornik M."/>
            <person name="Parker M.S."/>
            <person name="Petit J.L."/>
            <person name="Porcel B.M."/>
            <person name="Poulsen N."/>
            <person name="Robison M."/>
            <person name="Rychlewski L."/>
            <person name="Rynearson T.A."/>
            <person name="Schmutz J."/>
            <person name="Shapiro H."/>
            <person name="Siaut M."/>
            <person name="Stanley M."/>
            <person name="Sussman M.R."/>
            <person name="Taylor A.R."/>
            <person name="Vardi A."/>
            <person name="von Dassow P."/>
            <person name="Vyverman W."/>
            <person name="Willis A."/>
            <person name="Wyrwicz L.S."/>
            <person name="Rokhsar D.S."/>
            <person name="Weissenbach J."/>
            <person name="Armbrust E.V."/>
            <person name="Green B.R."/>
            <person name="Van de Peer Y."/>
            <person name="Grigoriev I.V."/>
        </authorList>
    </citation>
    <scope>NUCLEOTIDE SEQUENCE [LARGE SCALE GENOMIC DNA]</scope>
    <source>
        <strain evidence="3 4">CCMP1335</strain>
    </source>
</reference>
<accession>B8BYT8</accession>
<keyword evidence="4" id="KW-1185">Reference proteome</keyword>
<evidence type="ECO:0000313" key="4">
    <source>
        <dbReference type="Proteomes" id="UP000001449"/>
    </source>
</evidence>
<organism evidence="3 4">
    <name type="scientific">Thalassiosira pseudonana</name>
    <name type="common">Marine diatom</name>
    <name type="synonym">Cyclotella nana</name>
    <dbReference type="NCBI Taxonomy" id="35128"/>
    <lineage>
        <taxon>Eukaryota</taxon>
        <taxon>Sar</taxon>
        <taxon>Stramenopiles</taxon>
        <taxon>Ochrophyta</taxon>
        <taxon>Bacillariophyta</taxon>
        <taxon>Coscinodiscophyceae</taxon>
        <taxon>Thalassiosirophycidae</taxon>
        <taxon>Thalassiosirales</taxon>
        <taxon>Thalassiosiraceae</taxon>
        <taxon>Thalassiosira</taxon>
    </lineage>
</organism>
<keyword evidence="1" id="KW-0175">Coiled coil</keyword>
<dbReference type="HOGENOM" id="CLU_845928_0_0_1"/>
<feature type="region of interest" description="Disordered" evidence="2">
    <location>
        <begin position="30"/>
        <end position="68"/>
    </location>
</feature>
<dbReference type="InParanoid" id="B8BYT8"/>
<dbReference type="KEGG" id="tps:THAPSDRAFT_3800"/>
<proteinExistence type="predicted"/>